<organism evidence="3 4">
    <name type="scientific">Herbiconiux ginsengi</name>
    <dbReference type="NCBI Taxonomy" id="381665"/>
    <lineage>
        <taxon>Bacteria</taxon>
        <taxon>Bacillati</taxon>
        <taxon>Actinomycetota</taxon>
        <taxon>Actinomycetes</taxon>
        <taxon>Micrococcales</taxon>
        <taxon>Microbacteriaceae</taxon>
        <taxon>Herbiconiux</taxon>
    </lineage>
</organism>
<dbReference type="InterPro" id="IPR036291">
    <property type="entry name" value="NAD(P)-bd_dom_sf"/>
</dbReference>
<dbReference type="AlphaFoldDB" id="A0A1H3TWI5"/>
<keyword evidence="4" id="KW-1185">Reference proteome</keyword>
<name>A0A1H3TWI5_9MICO</name>
<dbReference type="PRINTS" id="PR00081">
    <property type="entry name" value="GDHRDH"/>
</dbReference>
<sequence>MGRVEGKVALVSGGARGMGASHSSLLVREGAKVVIADLLDADGAALAAKLGENATFVHLDVTKPDEWDAAVAHATSTFGSLDVLVNNAGIANGAALHEFTDQMWSTIIGINLTGVFYGMRAAAPALAATGNASIINISSVEGLRGSPGLHGYVAAKFGVRGLTKSVAVELAAAGVRVNSIHPGLIETPMTVGIDATRLQIPLGRAAKPEEVSNLVLFLASDESSYSTGSEFVIDGGLTSHIPEGRTD</sequence>
<evidence type="ECO:0000313" key="4">
    <source>
        <dbReference type="Proteomes" id="UP000198891"/>
    </source>
</evidence>
<dbReference type="SUPFAM" id="SSF51735">
    <property type="entry name" value="NAD(P)-binding Rossmann-fold domains"/>
    <property type="match status" value="1"/>
</dbReference>
<reference evidence="3 4" key="1">
    <citation type="submission" date="2016-10" db="EMBL/GenBank/DDBJ databases">
        <authorList>
            <person name="de Groot N.N."/>
        </authorList>
    </citation>
    <scope>NUCLEOTIDE SEQUENCE [LARGE SCALE GENOMIC DNA]</scope>
    <source>
        <strain evidence="3 4">CGMCC 4.3491</strain>
    </source>
</reference>
<dbReference type="NCBIfam" id="NF005559">
    <property type="entry name" value="PRK07231.1"/>
    <property type="match status" value="1"/>
</dbReference>
<evidence type="ECO:0000256" key="2">
    <source>
        <dbReference type="ARBA" id="ARBA00023002"/>
    </source>
</evidence>
<dbReference type="InterPro" id="IPR002347">
    <property type="entry name" value="SDR_fam"/>
</dbReference>
<comment type="similarity">
    <text evidence="1">Belongs to the short-chain dehydrogenases/reductases (SDR) family.</text>
</comment>
<dbReference type="PRINTS" id="PR00080">
    <property type="entry name" value="SDRFAMILY"/>
</dbReference>
<accession>A0A1H3TWI5</accession>
<dbReference type="OrthoDB" id="286404at2"/>
<dbReference type="Proteomes" id="UP000198891">
    <property type="component" value="Unassembled WGS sequence"/>
</dbReference>
<dbReference type="PANTHER" id="PTHR24321">
    <property type="entry name" value="DEHYDROGENASES, SHORT CHAIN"/>
    <property type="match status" value="1"/>
</dbReference>
<dbReference type="RefSeq" id="WP_092558104.1">
    <property type="nucleotide sequence ID" value="NZ_FNPZ01000008.1"/>
</dbReference>
<keyword evidence="2" id="KW-0560">Oxidoreductase</keyword>
<proteinExistence type="inferred from homology"/>
<gene>
    <name evidence="3" type="ORF">SAMN05216554_4518</name>
</gene>
<dbReference type="PROSITE" id="PS00061">
    <property type="entry name" value="ADH_SHORT"/>
    <property type="match status" value="1"/>
</dbReference>
<protein>
    <submittedName>
        <fullName evidence="3">3alpha(Or 20beta)-hydroxysteroid dehydrogenase</fullName>
    </submittedName>
</protein>
<evidence type="ECO:0000256" key="1">
    <source>
        <dbReference type="ARBA" id="ARBA00006484"/>
    </source>
</evidence>
<dbReference type="PANTHER" id="PTHR24321:SF8">
    <property type="entry name" value="ESTRADIOL 17-BETA-DEHYDROGENASE 8-RELATED"/>
    <property type="match status" value="1"/>
</dbReference>
<evidence type="ECO:0000313" key="3">
    <source>
        <dbReference type="EMBL" id="SDZ54121.1"/>
    </source>
</evidence>
<dbReference type="Gene3D" id="3.40.50.720">
    <property type="entry name" value="NAD(P)-binding Rossmann-like Domain"/>
    <property type="match status" value="1"/>
</dbReference>
<dbReference type="FunFam" id="3.40.50.720:FF:000084">
    <property type="entry name" value="Short-chain dehydrogenase reductase"/>
    <property type="match status" value="1"/>
</dbReference>
<dbReference type="Pfam" id="PF13561">
    <property type="entry name" value="adh_short_C2"/>
    <property type="match status" value="1"/>
</dbReference>
<dbReference type="EMBL" id="FNPZ01000008">
    <property type="protein sequence ID" value="SDZ54121.1"/>
    <property type="molecule type" value="Genomic_DNA"/>
</dbReference>
<dbReference type="InterPro" id="IPR020904">
    <property type="entry name" value="Sc_DH/Rdtase_CS"/>
</dbReference>
<dbReference type="GO" id="GO:0016491">
    <property type="term" value="F:oxidoreductase activity"/>
    <property type="evidence" value="ECO:0007669"/>
    <property type="project" value="UniProtKB-KW"/>
</dbReference>
<dbReference type="STRING" id="381665.SAMN05216554_4518"/>